<dbReference type="InterPro" id="IPR003439">
    <property type="entry name" value="ABC_transporter-like_ATP-bd"/>
</dbReference>
<feature type="non-terminal residue" evidence="2">
    <location>
        <position position="1"/>
    </location>
</feature>
<accession>A0A6A0AAP1</accession>
<protein>
    <recommendedName>
        <fullName evidence="1">ABC transporter domain-containing protein</fullName>
    </recommendedName>
</protein>
<reference evidence="2 3" key="1">
    <citation type="submission" date="2020-02" db="EMBL/GenBank/DDBJ databases">
        <title>Draft genome sequence of Haematococcus lacustris strain NIES-144.</title>
        <authorList>
            <person name="Morimoto D."/>
            <person name="Nakagawa S."/>
            <person name="Yoshida T."/>
            <person name="Sawayama S."/>
        </authorList>
    </citation>
    <scope>NUCLEOTIDE SEQUENCE [LARGE SCALE GENOMIC DNA]</scope>
    <source>
        <strain evidence="2 3">NIES-144</strain>
    </source>
</reference>
<dbReference type="Proteomes" id="UP000485058">
    <property type="component" value="Unassembled WGS sequence"/>
</dbReference>
<dbReference type="PANTHER" id="PTHR42855:SF1">
    <property type="entry name" value="ABC TRANSPORTER DOMAIN-CONTAINING PROTEIN"/>
    <property type="match status" value="1"/>
</dbReference>
<dbReference type="InterPro" id="IPR051309">
    <property type="entry name" value="ABCF_ATPase"/>
</dbReference>
<dbReference type="GO" id="GO:0016887">
    <property type="term" value="F:ATP hydrolysis activity"/>
    <property type="evidence" value="ECO:0007669"/>
    <property type="project" value="InterPro"/>
</dbReference>
<feature type="non-terminal residue" evidence="2">
    <location>
        <position position="123"/>
    </location>
</feature>
<dbReference type="InterPro" id="IPR027417">
    <property type="entry name" value="P-loop_NTPase"/>
</dbReference>
<gene>
    <name evidence="2" type="ORF">HaLaN_28450</name>
</gene>
<dbReference type="GO" id="GO:0005524">
    <property type="term" value="F:ATP binding"/>
    <property type="evidence" value="ECO:0007669"/>
    <property type="project" value="InterPro"/>
</dbReference>
<evidence type="ECO:0000313" key="2">
    <source>
        <dbReference type="EMBL" id="GFH29736.1"/>
    </source>
</evidence>
<proteinExistence type="predicted"/>
<keyword evidence="3" id="KW-1185">Reference proteome</keyword>
<comment type="caution">
    <text evidence="2">The sequence shown here is derived from an EMBL/GenBank/DDBJ whole genome shotgun (WGS) entry which is preliminary data.</text>
</comment>
<dbReference type="SUPFAM" id="SSF52540">
    <property type="entry name" value="P-loop containing nucleoside triphosphate hydrolases"/>
    <property type="match status" value="1"/>
</dbReference>
<dbReference type="Gene3D" id="3.40.50.300">
    <property type="entry name" value="P-loop containing nucleotide triphosphate hydrolases"/>
    <property type="match status" value="1"/>
</dbReference>
<sequence length="123" mass="12841">PRRPCLAARAAATAVAPAAAAYQHIVVPRGETAGAAMVIDKVSIQAGDRDLLEEVSLRVMPGQRWGLVGSNGCGKSTLLKALCGFRPIDAGRLIVAPKVEVGYLAQVRPGPATPQLILIKPRP</sequence>
<dbReference type="EMBL" id="BLLF01004500">
    <property type="protein sequence ID" value="GFH29736.1"/>
    <property type="molecule type" value="Genomic_DNA"/>
</dbReference>
<dbReference type="Pfam" id="PF00005">
    <property type="entry name" value="ABC_tran"/>
    <property type="match status" value="1"/>
</dbReference>
<evidence type="ECO:0000259" key="1">
    <source>
        <dbReference type="Pfam" id="PF00005"/>
    </source>
</evidence>
<organism evidence="2 3">
    <name type="scientific">Haematococcus lacustris</name>
    <name type="common">Green alga</name>
    <name type="synonym">Haematococcus pluvialis</name>
    <dbReference type="NCBI Taxonomy" id="44745"/>
    <lineage>
        <taxon>Eukaryota</taxon>
        <taxon>Viridiplantae</taxon>
        <taxon>Chlorophyta</taxon>
        <taxon>core chlorophytes</taxon>
        <taxon>Chlorophyceae</taxon>
        <taxon>CS clade</taxon>
        <taxon>Chlamydomonadales</taxon>
        <taxon>Haematococcaceae</taxon>
        <taxon>Haematococcus</taxon>
    </lineage>
</organism>
<dbReference type="AlphaFoldDB" id="A0A6A0AAP1"/>
<dbReference type="PANTHER" id="PTHR42855">
    <property type="entry name" value="ABC TRANSPORTER ATP-BINDING SUBUNIT"/>
    <property type="match status" value="1"/>
</dbReference>
<feature type="domain" description="ABC transporter" evidence="1">
    <location>
        <begin position="52"/>
        <end position="95"/>
    </location>
</feature>
<name>A0A6A0AAP1_HAELA</name>
<evidence type="ECO:0000313" key="3">
    <source>
        <dbReference type="Proteomes" id="UP000485058"/>
    </source>
</evidence>